<sequence length="87" mass="9929">MVYQHLQTHFAGFGRICQTKFRAKHNNSTTLCHNLLPFNNLKMCRKLPPLTTLVHANAEFYVHLNTVSLGGYVKESPFNNLSCHILS</sequence>
<dbReference type="Proteomes" id="UP000316095">
    <property type="component" value="Unassembled WGS sequence"/>
</dbReference>
<dbReference type="AlphaFoldDB" id="A0A5C5XMM5"/>
<evidence type="ECO:0000313" key="1">
    <source>
        <dbReference type="EMBL" id="TWT63721.1"/>
    </source>
</evidence>
<comment type="caution">
    <text evidence="1">The sequence shown here is derived from an EMBL/GenBank/DDBJ whole genome shotgun (WGS) entry which is preliminary data.</text>
</comment>
<evidence type="ECO:0000313" key="2">
    <source>
        <dbReference type="Proteomes" id="UP000316095"/>
    </source>
</evidence>
<proteinExistence type="predicted"/>
<reference evidence="1 2" key="1">
    <citation type="submission" date="2019-02" db="EMBL/GenBank/DDBJ databases">
        <title>Deep-cultivation of Planctomycetes and their phenomic and genomic characterization uncovers novel biology.</title>
        <authorList>
            <person name="Wiegand S."/>
            <person name="Jogler M."/>
            <person name="Boedeker C."/>
            <person name="Pinto D."/>
            <person name="Vollmers J."/>
            <person name="Rivas-Marin E."/>
            <person name="Kohn T."/>
            <person name="Peeters S.H."/>
            <person name="Heuer A."/>
            <person name="Rast P."/>
            <person name="Oberbeckmann S."/>
            <person name="Bunk B."/>
            <person name="Jeske O."/>
            <person name="Meyerdierks A."/>
            <person name="Storesund J.E."/>
            <person name="Kallscheuer N."/>
            <person name="Luecker S."/>
            <person name="Lage O.M."/>
            <person name="Pohl T."/>
            <person name="Merkel B.J."/>
            <person name="Hornburger P."/>
            <person name="Mueller R.-W."/>
            <person name="Bruemmer F."/>
            <person name="Labrenz M."/>
            <person name="Spormann A.M."/>
            <person name="Op Den Camp H."/>
            <person name="Overmann J."/>
            <person name="Amann R."/>
            <person name="Jetten M.S.M."/>
            <person name="Mascher T."/>
            <person name="Medema M.H."/>
            <person name="Devos D.P."/>
            <person name="Kaster A.-K."/>
            <person name="Ovreas L."/>
            <person name="Rohde M."/>
            <person name="Galperin M.Y."/>
            <person name="Jogler C."/>
        </authorList>
    </citation>
    <scope>NUCLEOTIDE SEQUENCE [LARGE SCALE GENOMIC DNA]</scope>
    <source>
        <strain evidence="1 2">Pan54</strain>
    </source>
</reference>
<dbReference type="EMBL" id="SJPG01000001">
    <property type="protein sequence ID" value="TWT63721.1"/>
    <property type="molecule type" value="Genomic_DNA"/>
</dbReference>
<gene>
    <name evidence="1" type="ORF">Pan54_44790</name>
</gene>
<organism evidence="1 2">
    <name type="scientific">Rubinisphaera italica</name>
    <dbReference type="NCBI Taxonomy" id="2527969"/>
    <lineage>
        <taxon>Bacteria</taxon>
        <taxon>Pseudomonadati</taxon>
        <taxon>Planctomycetota</taxon>
        <taxon>Planctomycetia</taxon>
        <taxon>Planctomycetales</taxon>
        <taxon>Planctomycetaceae</taxon>
        <taxon>Rubinisphaera</taxon>
    </lineage>
</organism>
<keyword evidence="2" id="KW-1185">Reference proteome</keyword>
<name>A0A5C5XMM5_9PLAN</name>
<accession>A0A5C5XMM5</accession>
<protein>
    <submittedName>
        <fullName evidence="1">Uncharacterized protein</fullName>
    </submittedName>
</protein>